<dbReference type="AlphaFoldDB" id="A0A915HRB3"/>
<accession>A0A915HRB3</accession>
<reference evidence="2" key="1">
    <citation type="submission" date="2022-11" db="UniProtKB">
        <authorList>
            <consortium name="WormBaseParasite"/>
        </authorList>
    </citation>
    <scope>IDENTIFICATION</scope>
</reference>
<evidence type="ECO:0000313" key="1">
    <source>
        <dbReference type="Proteomes" id="UP000887565"/>
    </source>
</evidence>
<organism evidence="1 2">
    <name type="scientific">Romanomermis culicivorax</name>
    <name type="common">Nematode worm</name>
    <dbReference type="NCBI Taxonomy" id="13658"/>
    <lineage>
        <taxon>Eukaryota</taxon>
        <taxon>Metazoa</taxon>
        <taxon>Ecdysozoa</taxon>
        <taxon>Nematoda</taxon>
        <taxon>Enoplea</taxon>
        <taxon>Dorylaimia</taxon>
        <taxon>Mermithida</taxon>
        <taxon>Mermithoidea</taxon>
        <taxon>Mermithidae</taxon>
        <taxon>Romanomermis</taxon>
    </lineage>
</organism>
<dbReference type="Proteomes" id="UP000887565">
    <property type="component" value="Unplaced"/>
</dbReference>
<keyword evidence="1" id="KW-1185">Reference proteome</keyword>
<name>A0A915HRB3_ROMCU</name>
<proteinExistence type="predicted"/>
<dbReference type="WBParaSite" id="nRc.2.0.1.t03907-RA">
    <property type="protein sequence ID" value="nRc.2.0.1.t03907-RA"/>
    <property type="gene ID" value="nRc.2.0.1.g03907"/>
</dbReference>
<sequence length="106" mass="12167">MCDHAILAHLYDQQPGPASLQTMVVQEFLAAIMLPLSDEQLADIQQAVIQIYNTNNYHFEVTQSQHGAFASYGNYSMQCLTNELWLQMEEFIHNWFGEWPPTSALM</sequence>
<evidence type="ECO:0000313" key="2">
    <source>
        <dbReference type="WBParaSite" id="nRc.2.0.1.t03907-RA"/>
    </source>
</evidence>
<protein>
    <submittedName>
        <fullName evidence="2">Uncharacterized protein</fullName>
    </submittedName>
</protein>